<evidence type="ECO:0000313" key="3">
    <source>
        <dbReference type="Proteomes" id="UP000176952"/>
    </source>
</evidence>
<dbReference type="SUPFAM" id="SSF46785">
    <property type="entry name" value="Winged helix' DNA-binding domain"/>
    <property type="match status" value="1"/>
</dbReference>
<accession>A0A1G2B4G9</accession>
<dbReference type="STRING" id="1798542.A3F54_00790"/>
<dbReference type="Gene3D" id="1.10.10.10">
    <property type="entry name" value="Winged helix-like DNA-binding domain superfamily/Winged helix DNA-binding domain"/>
    <property type="match status" value="1"/>
</dbReference>
<reference evidence="2 3" key="1">
    <citation type="journal article" date="2016" name="Nat. Commun.">
        <title>Thousands of microbial genomes shed light on interconnected biogeochemical processes in an aquifer system.</title>
        <authorList>
            <person name="Anantharaman K."/>
            <person name="Brown C.T."/>
            <person name="Hug L.A."/>
            <person name="Sharon I."/>
            <person name="Castelle C.J."/>
            <person name="Probst A.J."/>
            <person name="Thomas B.C."/>
            <person name="Singh A."/>
            <person name="Wilkins M.J."/>
            <person name="Karaoz U."/>
            <person name="Brodie E.L."/>
            <person name="Williams K.H."/>
            <person name="Hubbard S.S."/>
            <person name="Banfield J.F."/>
        </authorList>
    </citation>
    <scope>NUCLEOTIDE SEQUENCE [LARGE SCALE GENOMIC DNA]</scope>
</reference>
<comment type="caution">
    <text evidence="2">The sequence shown here is derived from an EMBL/GenBank/DDBJ whole genome shotgun (WGS) entry which is preliminary data.</text>
</comment>
<dbReference type="InterPro" id="IPR036388">
    <property type="entry name" value="WH-like_DNA-bd_sf"/>
</dbReference>
<dbReference type="AlphaFoldDB" id="A0A1G2B4G9"/>
<dbReference type="InterPro" id="IPR051797">
    <property type="entry name" value="TrmB-like"/>
</dbReference>
<evidence type="ECO:0000259" key="1">
    <source>
        <dbReference type="Pfam" id="PF01978"/>
    </source>
</evidence>
<dbReference type="PANTHER" id="PTHR34293:SF1">
    <property type="entry name" value="HTH-TYPE TRANSCRIPTIONAL REGULATOR TRMBL2"/>
    <property type="match status" value="1"/>
</dbReference>
<protein>
    <recommendedName>
        <fullName evidence="1">Transcription regulator TrmB N-terminal domain-containing protein</fullName>
    </recommendedName>
</protein>
<evidence type="ECO:0000313" key="2">
    <source>
        <dbReference type="EMBL" id="OGY84072.1"/>
    </source>
</evidence>
<organism evidence="2 3">
    <name type="scientific">Candidatus Kerfeldbacteria bacterium RIFCSPHIGHO2_12_FULL_48_17</name>
    <dbReference type="NCBI Taxonomy" id="1798542"/>
    <lineage>
        <taxon>Bacteria</taxon>
        <taxon>Candidatus Kerfeldiibacteriota</taxon>
    </lineage>
</organism>
<dbReference type="PANTHER" id="PTHR34293">
    <property type="entry name" value="HTH-TYPE TRANSCRIPTIONAL REGULATOR TRMBL2"/>
    <property type="match status" value="1"/>
</dbReference>
<dbReference type="InterPro" id="IPR036390">
    <property type="entry name" value="WH_DNA-bd_sf"/>
</dbReference>
<dbReference type="InterPro" id="IPR002831">
    <property type="entry name" value="Tscrpt_reg_TrmB_N"/>
</dbReference>
<gene>
    <name evidence="2" type="ORF">A3F54_00790</name>
</gene>
<name>A0A1G2B4G9_9BACT</name>
<dbReference type="Pfam" id="PF01978">
    <property type="entry name" value="TrmB"/>
    <property type="match status" value="1"/>
</dbReference>
<dbReference type="Proteomes" id="UP000176952">
    <property type="component" value="Unassembled WGS sequence"/>
</dbReference>
<proteinExistence type="predicted"/>
<feature type="domain" description="Transcription regulator TrmB N-terminal" evidence="1">
    <location>
        <begin position="7"/>
        <end position="74"/>
    </location>
</feature>
<dbReference type="EMBL" id="MHKD01000018">
    <property type="protein sequence ID" value="OGY84072.1"/>
    <property type="molecule type" value="Genomic_DNA"/>
</dbReference>
<sequence length="245" mass="28136">MNIEHYLQKIGLTEKEARLYTAALQTGPAPLQQLVQASQLKRATVYDVIESLKNQGLMKTIAKGKRKVYVAEEPQNLFSLLKQKENVLTGIVGQLVALQNTAGEKPSVRIYQGTEGIQEIYNDLVSRRGNYIELLSKKMPDPKLLDYWTTEHVQKRIKKGNFVRVIAPNIPFYQELKDKDKYALRETRLIQEDKIPTENEIFAYRNKVAFITQEGDNSLGLIIESKDICNTMTAMLEYIWQTLKI</sequence>